<dbReference type="SMR" id="A0A086KXH4"/>
<feature type="compositionally biased region" description="Basic and acidic residues" evidence="2">
    <location>
        <begin position="837"/>
        <end position="846"/>
    </location>
</feature>
<feature type="region of interest" description="Disordered" evidence="2">
    <location>
        <begin position="1576"/>
        <end position="1599"/>
    </location>
</feature>
<keyword evidence="1" id="KW-0175">Coiled coil</keyword>
<feature type="compositionally biased region" description="Polar residues" evidence="2">
    <location>
        <begin position="1173"/>
        <end position="1195"/>
    </location>
</feature>
<feature type="compositionally biased region" description="Low complexity" evidence="2">
    <location>
        <begin position="700"/>
        <end position="709"/>
    </location>
</feature>
<feature type="region of interest" description="Disordered" evidence="2">
    <location>
        <begin position="452"/>
        <end position="475"/>
    </location>
</feature>
<feature type="region of interest" description="Disordered" evidence="2">
    <location>
        <begin position="623"/>
        <end position="645"/>
    </location>
</feature>
<gene>
    <name evidence="3" type="ORF">TGDOM2_273660</name>
</gene>
<feature type="compositionally biased region" description="Polar residues" evidence="2">
    <location>
        <begin position="1444"/>
        <end position="1453"/>
    </location>
</feature>
<feature type="compositionally biased region" description="Basic and acidic residues" evidence="2">
    <location>
        <begin position="1414"/>
        <end position="1439"/>
    </location>
</feature>
<feature type="compositionally biased region" description="Basic and acidic residues" evidence="2">
    <location>
        <begin position="1799"/>
        <end position="1819"/>
    </location>
</feature>
<feature type="region of interest" description="Disordered" evidence="2">
    <location>
        <begin position="1778"/>
        <end position="1904"/>
    </location>
</feature>
<feature type="region of interest" description="Disordered" evidence="2">
    <location>
        <begin position="759"/>
        <end position="810"/>
    </location>
</feature>
<feature type="compositionally biased region" description="Polar residues" evidence="2">
    <location>
        <begin position="1834"/>
        <end position="1858"/>
    </location>
</feature>
<evidence type="ECO:0000256" key="1">
    <source>
        <dbReference type="SAM" id="Coils"/>
    </source>
</evidence>
<feature type="compositionally biased region" description="Low complexity" evidence="2">
    <location>
        <begin position="1387"/>
        <end position="1396"/>
    </location>
</feature>
<feature type="compositionally biased region" description="Basic and acidic residues" evidence="2">
    <location>
        <begin position="788"/>
        <end position="805"/>
    </location>
</feature>
<feature type="compositionally biased region" description="Polar residues" evidence="2">
    <location>
        <begin position="1576"/>
        <end position="1585"/>
    </location>
</feature>
<feature type="compositionally biased region" description="Low complexity" evidence="2">
    <location>
        <begin position="548"/>
        <end position="558"/>
    </location>
</feature>
<feature type="compositionally biased region" description="Polar residues" evidence="2">
    <location>
        <begin position="1354"/>
        <end position="1371"/>
    </location>
</feature>
<dbReference type="Proteomes" id="UP000028837">
    <property type="component" value="Unassembled WGS sequence"/>
</dbReference>
<dbReference type="OrthoDB" id="354906at2759"/>
<evidence type="ECO:0000313" key="4">
    <source>
        <dbReference type="Proteomes" id="UP000028837"/>
    </source>
</evidence>
<feature type="coiled-coil region" evidence="1">
    <location>
        <begin position="1502"/>
        <end position="1536"/>
    </location>
</feature>
<organism evidence="3 4">
    <name type="scientific">Toxoplasma gondii GAB2-2007-GAL-DOM2</name>
    <dbReference type="NCBI Taxonomy" id="1130820"/>
    <lineage>
        <taxon>Eukaryota</taxon>
        <taxon>Sar</taxon>
        <taxon>Alveolata</taxon>
        <taxon>Apicomplexa</taxon>
        <taxon>Conoidasida</taxon>
        <taxon>Coccidia</taxon>
        <taxon>Eucoccidiorida</taxon>
        <taxon>Eimeriorina</taxon>
        <taxon>Sarcocystidae</taxon>
        <taxon>Toxoplasma</taxon>
    </lineage>
</organism>
<sequence length="2084" mass="215915">MECQPLTPAPRGFPPIPSQPCMLAVCKDDSGLLTPVNAVDATPSSCSTNCTTSPDASPSAATSGGTSGSSAFSAAAINCATSMGGIESASDSSTRSPSHIDPAGFLAASGVLPPGAPGDGLAAFLSQKEQWHQLLTRNQGVAVTNRVDPLSVLGDLKSDAGKPSVSVGGVSVAPSQETREAFAALRPRGVPAGMSPTHGGSANAAAELAALSCLLQSQHGAPATPEDKRRDETALLLFFQQLQAQQLARQMPVSAAGAANLSAFANAQITTCSRASTTQPLGVLPFTQPLPAERTQMESRVRTDAPLTPQTAAGLSACTSTGRGAHAGQVKRGGGTGRSLARSGSDAAAAAVGSQEKGQAAGVGEKPRTVFIGNNKASYHPDKQEWRTRYYQDGRRCMRTYSAKYYGYEKAKCLAECFIRFVQTYGALPSQQTLLLAAERLQQQAVAQSADTDSVSSGGASGFKPAQHAVSVSRHRTGGSDVAALPVAGQLSSQDSAAASWSGFPFAPVLPQCNPVAASQSSLVLPLSAPGQTPGTAGPRGTRALQETAPARVRTPRAADSKIAVGAVQSRGDEGRSSRRASVKRRRDSAGTADDATPVAASRHPAGPLTAEGRLAKLLATTGGPKRLDAGESGVGVTESPGARGSASGLAAAVAKTSALEASVGFEGTRRVSQEEPTSPVTEVQQRVAWNLPRNSFPGASVPVSSSSGTPLPQVGDGVSAPTLDPAALSSVSSPDASVSPASLASALQLAAVSKPGKAVKFNEKEDGGQSPRERKACADGEAGNAEAGRESRCVRKAGKRDGRQTADGVYVQPVVGAGRLARSDSKANVKSSQGPREGDRAKGKDLGVLSKSADVSTVESAVDDDSTASLLQAFFDGCISESLLGGAPLIGGAGDAKAFIEQEGCRDSLRRVGGSQELRWNDSDGRLSIPSSLSHSTSTRSTQFFPLSAVGAVEPSTSSYLSSPVTAERREAEQLLRRLLACTEGNETAAGSRVEGAGATTHSLLSLNLQGTPVAGEFGGQVQSTFTLPGTLGKQGSEDRARLWDAAVGTFGISAEEASIGGEGRTRRGRACIAASLEGSGSCGYNMEDAGEIQDIVLSADVEAFIRAVGAGAGHESLGAQRTAGQLFEEGVKLLHLHDASLRTVSTLPGATLDALSDFCAIHRLSDPGLASRQSVAPSETPQQAPTVSPSNEGASEAGNDVSDTASQDLVAKKRRRQEDFPLTLACSETLGTRLMNSHVASLSRLACASEAPLFAAFSSTLAGVEAQLTHVPSGECSGQALLPAESPDSFGSSPSVCASVSKALAALQILSLRTLRAATEAAQAAVAAARAEQEIAPPKRRAERGGTFRGDSVSSGSTAAGPSERSVQASGGDGALTGLGESDDATCSTSDSSSRLNDTVLSLGTRLGAVPRDEARRGLAEKLDDSSPRSDAERKTDVPLSPTHSQGSSHLPSEKSDSEGRTNASSRHCEHPQLRAALASHLRRVRKKKEDLAQQLLEKFWALRTLQNQLKERLQKAEEERMRARQRHEAMTRVGTCAALAQQLFRDNIELLSMILTELKDARREGLCVETNQGSVASTTAEQSGHEGRTSGRSDAGFLRQGADRSEAEDCATAVDCARVAGKELTGEAGEGEGDRTAGIENGIIPESSVGSGTQLQEGAAADESREQVETPCLREALQGLQNLVGRLKSRQEDLTEFLKSFQSMVALQREVLRHRCAALVAEGDVKLANDCENETPHLQLSAEEAEDLSPRALGDQGETRLSAFQVAEGAVRSQGPAVGCSAESKRLNSLPSEADASPRERVSLSEGRSCEGRLEDPADTPEQDYLLASKPETTPTLSSVDTHSGSVRGQACVSTSEDELRNGSDVGSPVAKSRSGDSVLSSSDEAGRPLGDRSDLDPPVGLSVLPVAMRRQLPSVLTPNKDGLGSGTDFVTQSSHAVSTGIPQAVLPPERIREERRTSGSGLAAALGVHELLRGTGVWPGVENKWALLQSVPFLATDALSPSVGRLPGQGEQMEDEAAKQRRALSQLALSRGVPGTAKEECASKETAAFLLSLQTENVPSMPEISTFLHLKGNGESVSHV</sequence>
<feature type="region of interest" description="Disordered" evidence="2">
    <location>
        <begin position="44"/>
        <end position="67"/>
    </location>
</feature>
<name>A0A086KXH4_TOXGO</name>
<feature type="compositionally biased region" description="Basic and acidic residues" evidence="2">
    <location>
        <begin position="1888"/>
        <end position="1899"/>
    </location>
</feature>
<feature type="region of interest" description="Disordered" evidence="2">
    <location>
        <begin position="321"/>
        <end position="342"/>
    </location>
</feature>
<reference evidence="3 4" key="1">
    <citation type="submission" date="2014-02" db="EMBL/GenBank/DDBJ databases">
        <authorList>
            <person name="Sibley D."/>
            <person name="Venepally P."/>
            <person name="Karamycheva S."/>
            <person name="Hadjithomas M."/>
            <person name="Khan A."/>
            <person name="Brunk B."/>
            <person name="Roos D."/>
            <person name="Caler E."/>
            <person name="Lorenzi H."/>
        </authorList>
    </citation>
    <scope>NUCLEOTIDE SEQUENCE [LARGE SCALE GENOMIC DNA]</scope>
    <source>
        <strain evidence="3 4">GAB2-2007-GAL-DOM2</strain>
    </source>
</reference>
<evidence type="ECO:0000313" key="3">
    <source>
        <dbReference type="EMBL" id="KFG49092.1"/>
    </source>
</evidence>
<feature type="compositionally biased region" description="Basic residues" evidence="2">
    <location>
        <begin position="578"/>
        <end position="587"/>
    </location>
</feature>
<feature type="region of interest" description="Disordered" evidence="2">
    <location>
        <begin position="1331"/>
        <end position="1398"/>
    </location>
</feature>
<comment type="caution">
    <text evidence="3">The sequence shown here is derived from an EMBL/GenBank/DDBJ whole genome shotgun (WGS) entry which is preliminary data.</text>
</comment>
<feature type="region of interest" description="Disordered" evidence="2">
    <location>
        <begin position="822"/>
        <end position="847"/>
    </location>
</feature>
<dbReference type="VEuPathDB" id="ToxoDB:TGDOM2_273660"/>
<feature type="region of interest" description="Disordered" evidence="2">
    <location>
        <begin position="1414"/>
        <end position="1474"/>
    </location>
</feature>
<feature type="compositionally biased region" description="Basic and acidic residues" evidence="2">
    <location>
        <begin position="761"/>
        <end position="779"/>
    </location>
</feature>
<accession>A0A086KXH4</accession>
<protein>
    <submittedName>
        <fullName evidence="3">AP2 domain transcription factor AP2VIII-3</fullName>
    </submittedName>
</protein>
<evidence type="ECO:0000256" key="2">
    <source>
        <dbReference type="SAM" id="MobiDB-lite"/>
    </source>
</evidence>
<feature type="region of interest" description="Disordered" evidence="2">
    <location>
        <begin position="1172"/>
        <end position="1207"/>
    </location>
</feature>
<feature type="region of interest" description="Disordered" evidence="2">
    <location>
        <begin position="1628"/>
        <end position="1670"/>
    </location>
</feature>
<dbReference type="EMBL" id="AHZU02000049">
    <property type="protein sequence ID" value="KFG49092.1"/>
    <property type="molecule type" value="Genomic_DNA"/>
</dbReference>
<feature type="region of interest" description="Disordered" evidence="2">
    <location>
        <begin position="700"/>
        <end position="721"/>
    </location>
</feature>
<proteinExistence type="predicted"/>
<feature type="region of interest" description="Disordered" evidence="2">
    <location>
        <begin position="527"/>
        <end position="609"/>
    </location>
</feature>